<dbReference type="SMART" id="SM00225">
    <property type="entry name" value="BTB"/>
    <property type="match status" value="1"/>
</dbReference>
<dbReference type="InterPro" id="IPR002083">
    <property type="entry name" value="MATH/TRAF_dom"/>
</dbReference>
<dbReference type="Pfam" id="PF00651">
    <property type="entry name" value="BTB"/>
    <property type="match status" value="1"/>
</dbReference>
<dbReference type="AlphaFoldDB" id="A0ABD2KS02"/>
<dbReference type="Gene3D" id="1.25.40.420">
    <property type="match status" value="1"/>
</dbReference>
<feature type="domain" description="MATH" evidence="2">
    <location>
        <begin position="361"/>
        <end position="492"/>
    </location>
</feature>
<evidence type="ECO:0000259" key="2">
    <source>
        <dbReference type="PROSITE" id="PS50144"/>
    </source>
</evidence>
<feature type="domain" description="BTB" evidence="1">
    <location>
        <begin position="105"/>
        <end position="167"/>
    </location>
</feature>
<evidence type="ECO:0000259" key="1">
    <source>
        <dbReference type="PROSITE" id="PS50097"/>
    </source>
</evidence>
<dbReference type="PANTHER" id="PTHR45774:SF3">
    <property type="entry name" value="BTB (POZ) DOMAIN-CONTAINING 2B-RELATED"/>
    <property type="match status" value="1"/>
</dbReference>
<dbReference type="Gene3D" id="3.30.530.20">
    <property type="match status" value="1"/>
</dbReference>
<dbReference type="PANTHER" id="PTHR45774">
    <property type="entry name" value="BTB/POZ DOMAIN-CONTAINING"/>
    <property type="match status" value="1"/>
</dbReference>
<dbReference type="Pfam" id="PF07707">
    <property type="entry name" value="BACK"/>
    <property type="match status" value="1"/>
</dbReference>
<dbReference type="PROSITE" id="PS50097">
    <property type="entry name" value="BTB"/>
    <property type="match status" value="1"/>
</dbReference>
<dbReference type="Pfam" id="PF22486">
    <property type="entry name" value="MATH_2"/>
    <property type="match status" value="1"/>
</dbReference>
<dbReference type="SUPFAM" id="SSF49599">
    <property type="entry name" value="TRAF domain-like"/>
    <property type="match status" value="1"/>
</dbReference>
<dbReference type="PROSITE" id="PS50144">
    <property type="entry name" value="MATH"/>
    <property type="match status" value="1"/>
</dbReference>
<dbReference type="Gene3D" id="2.60.210.10">
    <property type="entry name" value="Apoptosis, Tumor Necrosis Factor Receptor Associated Protein 2, Chain A"/>
    <property type="match status" value="1"/>
</dbReference>
<dbReference type="EMBL" id="JBICBT010000691">
    <property type="protein sequence ID" value="KAL3105144.1"/>
    <property type="molecule type" value="Genomic_DNA"/>
</dbReference>
<evidence type="ECO:0000313" key="3">
    <source>
        <dbReference type="EMBL" id="KAL3105144.1"/>
    </source>
</evidence>
<dbReference type="InterPro" id="IPR011333">
    <property type="entry name" value="SKP1/BTB/POZ_sf"/>
</dbReference>
<dbReference type="SMART" id="SM00875">
    <property type="entry name" value="BACK"/>
    <property type="match status" value="1"/>
</dbReference>
<dbReference type="InterPro" id="IPR000210">
    <property type="entry name" value="BTB/POZ_dom"/>
</dbReference>
<reference evidence="3 4" key="1">
    <citation type="submission" date="2024-10" db="EMBL/GenBank/DDBJ databases">
        <authorList>
            <person name="Kim D."/>
        </authorList>
    </citation>
    <scope>NUCLEOTIDE SEQUENCE [LARGE SCALE GENOMIC DNA]</scope>
    <source>
        <strain evidence="3">BH-2024</strain>
    </source>
</reference>
<dbReference type="SMART" id="SM00061">
    <property type="entry name" value="MATH"/>
    <property type="match status" value="1"/>
</dbReference>
<dbReference type="Pfam" id="PF02121">
    <property type="entry name" value="IP_trans"/>
    <property type="match status" value="1"/>
</dbReference>
<dbReference type="SUPFAM" id="SSF54695">
    <property type="entry name" value="POZ domain"/>
    <property type="match status" value="1"/>
</dbReference>
<comment type="caution">
    <text evidence="3">The sequence shown here is derived from an EMBL/GenBank/DDBJ whole genome shotgun (WGS) entry which is preliminary data.</text>
</comment>
<proteinExistence type="predicted"/>
<keyword evidence="4" id="KW-1185">Reference proteome</keyword>
<dbReference type="InterPro" id="IPR023393">
    <property type="entry name" value="START-like_dom_sf"/>
</dbReference>
<name>A0ABD2KS02_9BILA</name>
<evidence type="ECO:0008006" key="5">
    <source>
        <dbReference type="Google" id="ProtNLM"/>
    </source>
</evidence>
<accession>A0ABD2KS02</accession>
<dbReference type="Proteomes" id="UP001620626">
    <property type="component" value="Unassembled WGS sequence"/>
</dbReference>
<dbReference type="InterPro" id="IPR055261">
    <property type="entry name" value="PI_transfer_N"/>
</dbReference>
<dbReference type="InterPro" id="IPR008974">
    <property type="entry name" value="TRAF-like"/>
</dbReference>
<protein>
    <recommendedName>
        <fullName evidence="5">BTB domain-containing protein</fullName>
    </recommendedName>
</protein>
<gene>
    <name evidence="3" type="ORF">niasHT_028816</name>
</gene>
<organism evidence="3 4">
    <name type="scientific">Heterodera trifolii</name>
    <dbReference type="NCBI Taxonomy" id="157864"/>
    <lineage>
        <taxon>Eukaryota</taxon>
        <taxon>Metazoa</taxon>
        <taxon>Ecdysozoa</taxon>
        <taxon>Nematoda</taxon>
        <taxon>Chromadorea</taxon>
        <taxon>Rhabditida</taxon>
        <taxon>Tylenchina</taxon>
        <taxon>Tylenchomorpha</taxon>
        <taxon>Tylenchoidea</taxon>
        <taxon>Heteroderidae</taxon>
        <taxon>Heteroderinae</taxon>
        <taxon>Heterodera</taxon>
    </lineage>
</organism>
<sequence length="509" mass="57720">MAGKAAEELLVGHSYGHGGDLEASRPVAKEQSPRLICLFCRELFCSMDRWYGLTLTPIRLIEDEAQQALDEVAFYMALSKLGNLADRMKHLLGTAKLADAYFLLLSAHKNILVSASDVFEAMFRYDSQNGKPENASADNPVEVPDVEAAAFKVMLSFIYADDLSELDGDNAMAVLCAADKYGIQGLVDHCLQITIQNLPNVFLAHAYARFFNLEDFARQCLRYICQNATTLFDSEEFLQIGQNLLCELFGRDQLVISNEFEIWKAALRWADEKCRQNAIECSAENRRALLGSALFKIRFSLILKKDFTGSIVPSRVLTNDEFLSVYQFHCHPNLRDVPGLKPLKFPWHGRISDWNIAKGNRVTLAMEIGKFSEFAQEKEGTSRFSNAVQMKGMPWKIWAQRNEEKESNEKCLGFYLLCSAPKNDGNWSCECSATLRIVSQKNGTEDLMKKYDHIFNNESSGWGWPNFNTFIKLMDPSNGFYDKNEDKVILAIDLTVEEEKETKRKLADE</sequence>
<dbReference type="Gene3D" id="3.30.710.10">
    <property type="entry name" value="Potassium Channel Kv1.1, Chain A"/>
    <property type="match status" value="1"/>
</dbReference>
<dbReference type="SUPFAM" id="SSF55961">
    <property type="entry name" value="Bet v1-like"/>
    <property type="match status" value="1"/>
</dbReference>
<evidence type="ECO:0000313" key="4">
    <source>
        <dbReference type="Proteomes" id="UP001620626"/>
    </source>
</evidence>
<dbReference type="InterPro" id="IPR011705">
    <property type="entry name" value="BACK"/>
</dbReference>